<keyword evidence="2" id="KW-0732">Signal</keyword>
<proteinExistence type="predicted"/>
<dbReference type="AlphaFoldDB" id="A0A218YZE6"/>
<evidence type="ECO:0000313" key="4">
    <source>
        <dbReference type="Proteomes" id="UP000242519"/>
    </source>
</evidence>
<organism evidence="3 4">
    <name type="scientific">Diplocarpon coronariae</name>
    <dbReference type="NCBI Taxonomy" id="2795749"/>
    <lineage>
        <taxon>Eukaryota</taxon>
        <taxon>Fungi</taxon>
        <taxon>Dikarya</taxon>
        <taxon>Ascomycota</taxon>
        <taxon>Pezizomycotina</taxon>
        <taxon>Leotiomycetes</taxon>
        <taxon>Helotiales</taxon>
        <taxon>Drepanopezizaceae</taxon>
        <taxon>Diplocarpon</taxon>
    </lineage>
</organism>
<feature type="region of interest" description="Disordered" evidence="1">
    <location>
        <begin position="54"/>
        <end position="85"/>
    </location>
</feature>
<dbReference type="STRING" id="503106.A0A218YZE6"/>
<feature type="chain" id="PRO_5012736235" evidence="2">
    <location>
        <begin position="26"/>
        <end position="275"/>
    </location>
</feature>
<reference evidence="3 4" key="1">
    <citation type="submission" date="2017-04" db="EMBL/GenBank/DDBJ databases">
        <title>Draft genome sequence of Marssonina coronaria NL1: causal agent of apple blotch.</title>
        <authorList>
            <person name="Cheng Q."/>
        </authorList>
    </citation>
    <scope>NUCLEOTIDE SEQUENCE [LARGE SCALE GENOMIC DNA]</scope>
    <source>
        <strain evidence="3 4">NL1</strain>
    </source>
</reference>
<evidence type="ECO:0000256" key="1">
    <source>
        <dbReference type="SAM" id="MobiDB-lite"/>
    </source>
</evidence>
<gene>
    <name evidence="3" type="ORF">B2J93_6512</name>
</gene>
<dbReference type="InParanoid" id="A0A218YZE6"/>
<evidence type="ECO:0000313" key="3">
    <source>
        <dbReference type="EMBL" id="OWP01038.1"/>
    </source>
</evidence>
<dbReference type="Gene3D" id="2.60.120.260">
    <property type="entry name" value="Galactose-binding domain-like"/>
    <property type="match status" value="1"/>
</dbReference>
<dbReference type="Proteomes" id="UP000242519">
    <property type="component" value="Unassembled WGS sequence"/>
</dbReference>
<evidence type="ECO:0000256" key="2">
    <source>
        <dbReference type="SAM" id="SignalP"/>
    </source>
</evidence>
<dbReference type="OrthoDB" id="3545119at2759"/>
<feature type="signal peptide" evidence="2">
    <location>
        <begin position="1"/>
        <end position="25"/>
    </location>
</feature>
<dbReference type="EMBL" id="MZNU01000297">
    <property type="protein sequence ID" value="OWP01038.1"/>
    <property type="molecule type" value="Genomic_DNA"/>
</dbReference>
<sequence>MHLNAHLYSVLVLALPVFSSPVGQGEIHEEEACSQNGALQCLLPPNGSPSDGIDPAEFCNDLMSDPDSSSNIPRDLSTTTTTTTNSLPEVKRALESKRSGCLSSFVSTEIDKACACLGRHRRPACGTNLIDNPSFEASFYAWTVGTEYPTKKYERAHVVDGGHYSHASFEVEAPAGNSNTYILHQIKGMRIGRVYTFSFDYLYLTPEVPQTSIKCSLDGHEWSSPTNGTSPNVWHNGPVGGASFRPEHKDGMLRCEFISEREPMTWRVDNFYLGC</sequence>
<comment type="caution">
    <text evidence="3">The sequence shown here is derived from an EMBL/GenBank/DDBJ whole genome shotgun (WGS) entry which is preliminary data.</text>
</comment>
<keyword evidence="4" id="KW-1185">Reference proteome</keyword>
<name>A0A218YZE6_9HELO</name>
<protein>
    <submittedName>
        <fullName evidence="3">Uncharacterized protein</fullName>
    </submittedName>
</protein>
<accession>A0A218YZE6</accession>